<dbReference type="OrthoDB" id="9796461at2"/>
<dbReference type="AlphaFoldDB" id="A0A4R9AGD9"/>
<keyword evidence="2" id="KW-1185">Reference proteome</keyword>
<sequence length="68" mass="7375">MAPIAAIFAWAVVPAVILAIALRSKKSSSGIDLSYRVYLWGYPIQQLVIQMNPDLPVAISVVVTFCVV</sequence>
<evidence type="ECO:0000313" key="1">
    <source>
        <dbReference type="EMBL" id="TFD60973.1"/>
    </source>
</evidence>
<dbReference type="EMBL" id="SOHJ01000007">
    <property type="protein sequence ID" value="TFD60973.1"/>
    <property type="molecule type" value="Genomic_DNA"/>
</dbReference>
<dbReference type="RefSeq" id="WP_134514122.1">
    <property type="nucleotide sequence ID" value="NZ_SOHJ01000007.1"/>
</dbReference>
<name>A0A4R9AGD9_9MICO</name>
<proteinExistence type="predicted"/>
<gene>
    <name evidence="1" type="ORF">E3T39_07665</name>
</gene>
<accession>A0A4R9AGD9</accession>
<dbReference type="Proteomes" id="UP000298170">
    <property type="component" value="Unassembled WGS sequence"/>
</dbReference>
<comment type="caution">
    <text evidence="1">The sequence shown here is derived from an EMBL/GenBank/DDBJ whole genome shotgun (WGS) entry which is preliminary data.</text>
</comment>
<protein>
    <submittedName>
        <fullName evidence="1">Uncharacterized protein</fullName>
    </submittedName>
</protein>
<organism evidence="1 2">
    <name type="scientific">Cryobacterium suzukii</name>
    <dbReference type="NCBI Taxonomy" id="1259198"/>
    <lineage>
        <taxon>Bacteria</taxon>
        <taxon>Bacillati</taxon>
        <taxon>Actinomycetota</taxon>
        <taxon>Actinomycetes</taxon>
        <taxon>Micrococcales</taxon>
        <taxon>Microbacteriaceae</taxon>
        <taxon>Cryobacterium</taxon>
    </lineage>
</organism>
<reference evidence="1 2" key="1">
    <citation type="submission" date="2019-03" db="EMBL/GenBank/DDBJ databases">
        <title>Genomics of glacier-inhabiting Cryobacterium strains.</title>
        <authorList>
            <person name="Liu Q."/>
            <person name="Xin Y.-H."/>
        </authorList>
    </citation>
    <scope>NUCLEOTIDE SEQUENCE [LARGE SCALE GENOMIC DNA]</scope>
    <source>
        <strain evidence="1 2">Sr39</strain>
    </source>
</reference>
<evidence type="ECO:0000313" key="2">
    <source>
        <dbReference type="Proteomes" id="UP000298170"/>
    </source>
</evidence>